<keyword evidence="1" id="KW-0812">Transmembrane</keyword>
<keyword evidence="3" id="KW-1185">Reference proteome</keyword>
<dbReference type="AlphaFoldDB" id="A0A0M9A0I9"/>
<protein>
    <submittedName>
        <fullName evidence="2">Uncharacterized protein</fullName>
    </submittedName>
</protein>
<organism evidence="2 3">
    <name type="scientific">Melipona quadrifasciata</name>
    <dbReference type="NCBI Taxonomy" id="166423"/>
    <lineage>
        <taxon>Eukaryota</taxon>
        <taxon>Metazoa</taxon>
        <taxon>Ecdysozoa</taxon>
        <taxon>Arthropoda</taxon>
        <taxon>Hexapoda</taxon>
        <taxon>Insecta</taxon>
        <taxon>Pterygota</taxon>
        <taxon>Neoptera</taxon>
        <taxon>Endopterygota</taxon>
        <taxon>Hymenoptera</taxon>
        <taxon>Apocrita</taxon>
        <taxon>Aculeata</taxon>
        <taxon>Apoidea</taxon>
        <taxon>Anthophila</taxon>
        <taxon>Apidae</taxon>
        <taxon>Melipona</taxon>
    </lineage>
</organism>
<evidence type="ECO:0000313" key="3">
    <source>
        <dbReference type="Proteomes" id="UP000053105"/>
    </source>
</evidence>
<name>A0A0M9A0I9_9HYME</name>
<evidence type="ECO:0000313" key="2">
    <source>
        <dbReference type="EMBL" id="KOX73339.1"/>
    </source>
</evidence>
<keyword evidence="1" id="KW-0472">Membrane</keyword>
<accession>A0A0M9A0I9</accession>
<dbReference type="OrthoDB" id="3437960at2759"/>
<feature type="transmembrane region" description="Helical" evidence="1">
    <location>
        <begin position="83"/>
        <end position="101"/>
    </location>
</feature>
<dbReference type="STRING" id="166423.A0A0M9A0I9"/>
<proteinExistence type="predicted"/>
<dbReference type="EMBL" id="KQ435798">
    <property type="protein sequence ID" value="KOX73339.1"/>
    <property type="molecule type" value="Genomic_DNA"/>
</dbReference>
<evidence type="ECO:0000256" key="1">
    <source>
        <dbReference type="SAM" id="Phobius"/>
    </source>
</evidence>
<reference evidence="2 3" key="1">
    <citation type="submission" date="2015-07" db="EMBL/GenBank/DDBJ databases">
        <title>The genome of Melipona quadrifasciata.</title>
        <authorList>
            <person name="Pan H."/>
            <person name="Kapheim K."/>
        </authorList>
    </citation>
    <scope>NUCLEOTIDE SEQUENCE [LARGE SCALE GENOMIC DNA]</scope>
    <source>
        <strain evidence="2">0111107301</strain>
        <tissue evidence="2">Whole body</tissue>
    </source>
</reference>
<sequence>MNSGKTESISTLSEHEDNLDEFEGSVVWSQEEPLSSNEILELAPDTDKQNQLKSLCRLCAGETLQPIYIYSEFGESLRLLHKINTCLSIKVIIYLIFLLFTRDY</sequence>
<gene>
    <name evidence="2" type="ORF">WN51_14385</name>
</gene>
<dbReference type="Proteomes" id="UP000053105">
    <property type="component" value="Unassembled WGS sequence"/>
</dbReference>
<keyword evidence="1" id="KW-1133">Transmembrane helix</keyword>